<dbReference type="Proteomes" id="UP000277279">
    <property type="component" value="Unassembled WGS sequence"/>
</dbReference>
<organism evidence="2 3">
    <name type="scientific">Rhizobium pisi</name>
    <dbReference type="NCBI Taxonomy" id="574561"/>
    <lineage>
        <taxon>Bacteria</taxon>
        <taxon>Pseudomonadati</taxon>
        <taxon>Pseudomonadota</taxon>
        <taxon>Alphaproteobacteria</taxon>
        <taxon>Hyphomicrobiales</taxon>
        <taxon>Rhizobiaceae</taxon>
        <taxon>Rhizobium/Agrobacterium group</taxon>
        <taxon>Rhizobium</taxon>
    </lineage>
</organism>
<feature type="region of interest" description="Disordered" evidence="1">
    <location>
        <begin position="28"/>
        <end position="85"/>
    </location>
</feature>
<comment type="caution">
    <text evidence="2">The sequence shown here is derived from an EMBL/GenBank/DDBJ whole genome shotgun (WGS) entry which is preliminary data.</text>
</comment>
<evidence type="ECO:0000256" key="1">
    <source>
        <dbReference type="SAM" id="MobiDB-lite"/>
    </source>
</evidence>
<name>A0A3R9CBL3_9HYPH</name>
<evidence type="ECO:0000313" key="2">
    <source>
        <dbReference type="EMBL" id="RSB82208.1"/>
    </source>
</evidence>
<dbReference type="AlphaFoldDB" id="A0A3R9CBL3"/>
<accession>A0A3R9CBL3</accession>
<gene>
    <name evidence="2" type="ORF">EFD55_05495</name>
</gene>
<proteinExistence type="predicted"/>
<protein>
    <submittedName>
        <fullName evidence="2">Uncharacterized protein</fullName>
    </submittedName>
</protein>
<reference evidence="2 3" key="1">
    <citation type="submission" date="2018-11" db="EMBL/GenBank/DDBJ databases">
        <authorList>
            <person name="Huo Y."/>
        </authorList>
    </citation>
    <scope>NUCLEOTIDE SEQUENCE [LARGE SCALE GENOMIC DNA]</scope>
    <source>
        <strain evidence="2 3">DSM 30132</strain>
    </source>
</reference>
<evidence type="ECO:0000313" key="3">
    <source>
        <dbReference type="Proteomes" id="UP000277279"/>
    </source>
</evidence>
<dbReference type="EMBL" id="RJJT01000003">
    <property type="protein sequence ID" value="RSB82208.1"/>
    <property type="molecule type" value="Genomic_DNA"/>
</dbReference>
<dbReference type="OrthoDB" id="7308095at2"/>
<sequence length="85" mass="9398">MCSHLTLTLSPEGRGDVTNIASKICGDDAAYPFSPVGRRWPEGSDEGAYGTSEERISRPTASHSSRSRSAHRAEWSRSTFSRNRR</sequence>